<protein>
    <submittedName>
        <fullName evidence="1">Uncharacterized protein</fullName>
    </submittedName>
</protein>
<reference evidence="1" key="2">
    <citation type="journal article" date="2015" name="Fish Shellfish Immunol.">
        <title>Early steps in the European eel (Anguilla anguilla)-Vibrio vulnificus interaction in the gills: Role of the RtxA13 toxin.</title>
        <authorList>
            <person name="Callol A."/>
            <person name="Pajuelo D."/>
            <person name="Ebbesson L."/>
            <person name="Teles M."/>
            <person name="MacKenzie S."/>
            <person name="Amaro C."/>
        </authorList>
    </citation>
    <scope>NUCLEOTIDE SEQUENCE</scope>
</reference>
<proteinExistence type="predicted"/>
<reference evidence="1" key="1">
    <citation type="submission" date="2014-11" db="EMBL/GenBank/DDBJ databases">
        <authorList>
            <person name="Amaro Gonzalez C."/>
        </authorList>
    </citation>
    <scope>NUCLEOTIDE SEQUENCE</scope>
</reference>
<accession>A0A0E9XKC7</accession>
<dbReference type="EMBL" id="GBXM01005453">
    <property type="protein sequence ID" value="JAI03125.1"/>
    <property type="molecule type" value="Transcribed_RNA"/>
</dbReference>
<dbReference type="AlphaFoldDB" id="A0A0E9XKC7"/>
<organism evidence="1">
    <name type="scientific">Anguilla anguilla</name>
    <name type="common">European freshwater eel</name>
    <name type="synonym">Muraena anguilla</name>
    <dbReference type="NCBI Taxonomy" id="7936"/>
    <lineage>
        <taxon>Eukaryota</taxon>
        <taxon>Metazoa</taxon>
        <taxon>Chordata</taxon>
        <taxon>Craniata</taxon>
        <taxon>Vertebrata</taxon>
        <taxon>Euteleostomi</taxon>
        <taxon>Actinopterygii</taxon>
        <taxon>Neopterygii</taxon>
        <taxon>Teleostei</taxon>
        <taxon>Anguilliformes</taxon>
        <taxon>Anguillidae</taxon>
        <taxon>Anguilla</taxon>
    </lineage>
</organism>
<sequence>MRTFKAEVQFWHKTDKVTPQAPVHTEEILRLKISICSVILKKMPFTTMILLSLSAPDSLMMTMSTSCQTCHRVSFTERLVVHASEVRFCEWHVQDKCWLLLFPTVKKMW</sequence>
<name>A0A0E9XKC7_ANGAN</name>
<evidence type="ECO:0000313" key="1">
    <source>
        <dbReference type="EMBL" id="JAI03125.1"/>
    </source>
</evidence>